<organism evidence="2 3">
    <name type="scientific">Nonomuraea thailandensis</name>
    <dbReference type="NCBI Taxonomy" id="1188745"/>
    <lineage>
        <taxon>Bacteria</taxon>
        <taxon>Bacillati</taxon>
        <taxon>Actinomycetota</taxon>
        <taxon>Actinomycetes</taxon>
        <taxon>Streptosporangiales</taxon>
        <taxon>Streptosporangiaceae</taxon>
        <taxon>Nonomuraea</taxon>
    </lineage>
</organism>
<dbReference type="Pfam" id="PF01243">
    <property type="entry name" value="PNPOx_N"/>
    <property type="match status" value="1"/>
</dbReference>
<dbReference type="InterPro" id="IPR012349">
    <property type="entry name" value="Split_barrel_FMN-bd"/>
</dbReference>
<sequence>MSFTDEEIAYLRSQPLARLATLSGDGQPDVVPVAFEFDGAHFWIGGAGEQVLRTRKFRNIGPGEAKVALVVDDMVSFEPFVARGVRVYGVADGPVEWAGLVGPGVYSRITPTVSWSWNLSGEPVGDTWYESRRTEHQPRSTP</sequence>
<evidence type="ECO:0000313" key="2">
    <source>
        <dbReference type="EMBL" id="MCP2363997.1"/>
    </source>
</evidence>
<protein>
    <submittedName>
        <fullName evidence="2">Pyridoxamine 5'-phosphate oxidase family protein</fullName>
    </submittedName>
</protein>
<dbReference type="AlphaFoldDB" id="A0A9X2K7T8"/>
<gene>
    <name evidence="2" type="ORF">HD597_011017</name>
</gene>
<reference evidence="2" key="1">
    <citation type="submission" date="2022-06" db="EMBL/GenBank/DDBJ databases">
        <title>Sequencing the genomes of 1000 actinobacteria strains.</title>
        <authorList>
            <person name="Klenk H.-P."/>
        </authorList>
    </citation>
    <scope>NUCLEOTIDE SEQUENCE</scope>
    <source>
        <strain evidence="2">DSM 46694</strain>
    </source>
</reference>
<dbReference type="Gene3D" id="2.30.110.10">
    <property type="entry name" value="Electron Transport, Fmn-binding Protein, Chain A"/>
    <property type="match status" value="1"/>
</dbReference>
<dbReference type="RefSeq" id="WP_253756043.1">
    <property type="nucleotide sequence ID" value="NZ_BAABKA010000082.1"/>
</dbReference>
<dbReference type="EMBL" id="JAMZEB010000002">
    <property type="protein sequence ID" value="MCP2363997.1"/>
    <property type="molecule type" value="Genomic_DNA"/>
</dbReference>
<dbReference type="NCBIfam" id="TIGR04023">
    <property type="entry name" value="PPOX_MSMEG_5819"/>
    <property type="match status" value="1"/>
</dbReference>
<proteinExistence type="predicted"/>
<dbReference type="Proteomes" id="UP001139648">
    <property type="component" value="Unassembled WGS sequence"/>
</dbReference>
<feature type="domain" description="Pyridoxamine 5'-phosphate oxidase N-terminal" evidence="1">
    <location>
        <begin position="5"/>
        <end position="91"/>
    </location>
</feature>
<keyword evidence="3" id="KW-1185">Reference proteome</keyword>
<comment type="caution">
    <text evidence="2">The sequence shown here is derived from an EMBL/GenBank/DDBJ whole genome shotgun (WGS) entry which is preliminary data.</text>
</comment>
<name>A0A9X2K7T8_9ACTN</name>
<evidence type="ECO:0000259" key="1">
    <source>
        <dbReference type="Pfam" id="PF01243"/>
    </source>
</evidence>
<dbReference type="InterPro" id="IPR024031">
    <property type="entry name" value="MSMEG_5819/OxyR"/>
</dbReference>
<accession>A0A9X2K7T8</accession>
<dbReference type="SUPFAM" id="SSF50475">
    <property type="entry name" value="FMN-binding split barrel"/>
    <property type="match status" value="1"/>
</dbReference>
<evidence type="ECO:0000313" key="3">
    <source>
        <dbReference type="Proteomes" id="UP001139648"/>
    </source>
</evidence>
<dbReference type="InterPro" id="IPR011576">
    <property type="entry name" value="Pyridox_Oxase_N"/>
</dbReference>